<dbReference type="Pfam" id="PF13180">
    <property type="entry name" value="PDZ_2"/>
    <property type="match status" value="1"/>
</dbReference>
<proteinExistence type="predicted"/>
<dbReference type="PANTHER" id="PTHR43343:SF3">
    <property type="entry name" value="PROTEASE DO-LIKE 8, CHLOROPLASTIC"/>
    <property type="match status" value="1"/>
</dbReference>
<evidence type="ECO:0000259" key="5">
    <source>
        <dbReference type="SMART" id="SM00228"/>
    </source>
</evidence>
<evidence type="ECO:0000256" key="4">
    <source>
        <dbReference type="SAM" id="Phobius"/>
    </source>
</evidence>
<dbReference type="InterPro" id="IPR036034">
    <property type="entry name" value="PDZ_sf"/>
</dbReference>
<dbReference type="RefSeq" id="WP_219965487.1">
    <property type="nucleotide sequence ID" value="NZ_JAGFNZ010000003.1"/>
</dbReference>
<evidence type="ECO:0000256" key="1">
    <source>
        <dbReference type="ARBA" id="ARBA00022670"/>
    </source>
</evidence>
<organism evidence="6 7">
    <name type="scientific">Caproiciproducens faecalis</name>
    <dbReference type="NCBI Taxonomy" id="2820301"/>
    <lineage>
        <taxon>Bacteria</taxon>
        <taxon>Bacillati</taxon>
        <taxon>Bacillota</taxon>
        <taxon>Clostridia</taxon>
        <taxon>Eubacteriales</taxon>
        <taxon>Acutalibacteraceae</taxon>
        <taxon>Caproiciproducens</taxon>
    </lineage>
</organism>
<keyword evidence="4" id="KW-1133">Transmembrane helix</keyword>
<accession>A0ABS7DPP4</accession>
<dbReference type="Gene3D" id="2.40.10.120">
    <property type="match status" value="1"/>
</dbReference>
<keyword evidence="2" id="KW-0378">Hydrolase</keyword>
<feature type="region of interest" description="Disordered" evidence="3">
    <location>
        <begin position="173"/>
        <end position="192"/>
    </location>
</feature>
<name>A0ABS7DPP4_9FIRM</name>
<feature type="region of interest" description="Disordered" evidence="3">
    <location>
        <begin position="1"/>
        <end position="70"/>
    </location>
</feature>
<reference evidence="6 7" key="1">
    <citation type="submission" date="2021-03" db="EMBL/GenBank/DDBJ databases">
        <title>Caproiciproducens sp. nov. isolated from feces of cow.</title>
        <authorList>
            <person name="Choi J.-Y."/>
        </authorList>
    </citation>
    <scope>NUCLEOTIDE SEQUENCE [LARGE SCALE GENOMIC DNA]</scope>
    <source>
        <strain evidence="6 7">AGMB10547</strain>
    </source>
</reference>
<feature type="transmembrane region" description="Helical" evidence="4">
    <location>
        <begin position="79"/>
        <end position="105"/>
    </location>
</feature>
<feature type="compositionally biased region" description="Polar residues" evidence="3">
    <location>
        <begin position="13"/>
        <end position="22"/>
    </location>
</feature>
<dbReference type="CDD" id="cd06779">
    <property type="entry name" value="cpPDZ_Deg_HtrA-like"/>
    <property type="match status" value="1"/>
</dbReference>
<dbReference type="SUPFAM" id="SSF50494">
    <property type="entry name" value="Trypsin-like serine proteases"/>
    <property type="match status" value="1"/>
</dbReference>
<feature type="compositionally biased region" description="Polar residues" evidence="3">
    <location>
        <begin position="54"/>
        <end position="64"/>
    </location>
</feature>
<evidence type="ECO:0000256" key="2">
    <source>
        <dbReference type="ARBA" id="ARBA00022801"/>
    </source>
</evidence>
<gene>
    <name evidence="6" type="ORF">J5W02_09715</name>
</gene>
<dbReference type="PANTHER" id="PTHR43343">
    <property type="entry name" value="PEPTIDASE S12"/>
    <property type="match status" value="1"/>
</dbReference>
<dbReference type="InterPro" id="IPR001940">
    <property type="entry name" value="Peptidase_S1C"/>
</dbReference>
<keyword evidence="4" id="KW-0812">Transmembrane</keyword>
<evidence type="ECO:0000256" key="3">
    <source>
        <dbReference type="SAM" id="MobiDB-lite"/>
    </source>
</evidence>
<dbReference type="Pfam" id="PF13365">
    <property type="entry name" value="Trypsin_2"/>
    <property type="match status" value="1"/>
</dbReference>
<evidence type="ECO:0000313" key="6">
    <source>
        <dbReference type="EMBL" id="MBW7573089.1"/>
    </source>
</evidence>
<keyword evidence="7" id="KW-1185">Reference proteome</keyword>
<protein>
    <submittedName>
        <fullName evidence="6">Trypsin-like peptidase domain-containing protein</fullName>
    </submittedName>
</protein>
<feature type="compositionally biased region" description="Polar residues" evidence="3">
    <location>
        <begin position="180"/>
        <end position="192"/>
    </location>
</feature>
<dbReference type="SUPFAM" id="SSF50156">
    <property type="entry name" value="PDZ domain-like"/>
    <property type="match status" value="1"/>
</dbReference>
<feature type="domain" description="PDZ" evidence="5">
    <location>
        <begin position="370"/>
        <end position="449"/>
    </location>
</feature>
<dbReference type="InterPro" id="IPR001478">
    <property type="entry name" value="PDZ"/>
</dbReference>
<comment type="caution">
    <text evidence="6">The sequence shown here is derived from an EMBL/GenBank/DDBJ whole genome shotgun (WGS) entry which is preliminary data.</text>
</comment>
<dbReference type="SMART" id="SM00228">
    <property type="entry name" value="PDZ"/>
    <property type="match status" value="1"/>
</dbReference>
<keyword evidence="1" id="KW-0645">Protease</keyword>
<dbReference type="InterPro" id="IPR009003">
    <property type="entry name" value="Peptidase_S1_PA"/>
</dbReference>
<dbReference type="Proteomes" id="UP000719942">
    <property type="component" value="Unassembled WGS sequence"/>
</dbReference>
<keyword evidence="4" id="KW-0472">Membrane</keyword>
<dbReference type="InterPro" id="IPR051201">
    <property type="entry name" value="Chloro_Bact_Ser_Proteases"/>
</dbReference>
<dbReference type="Gene3D" id="2.30.42.10">
    <property type="match status" value="1"/>
</dbReference>
<sequence>MFNPFSDDEKNKNLTNHGLNSSDTEHQNENQTQWQGDYYRYSRPTNEPPVYSWEQPSVPQQPAVNFQEPRKKKRGGKKIFVKVLAGVMCCLMISAGSIAGFTALVNNGYIKFGTSTSDPAFTVTKLVNSGTTNTAAVTGELTKQQIAEKVVPSVVCIQNYQLGQSARYTMGGDTTGNAGGSNDDSAVTPTSEGSGIIATSDGYIITNAHVVEGASSLKVILSNGTKYEAKLIGSDSVTDLAVIKIDAKGLTAAEFGSSDDLKVADTVMAIGNPGGMEFNSSVTIGYVSALNREITNSETGYTMKCIQTDAAINPGNSGGALVNMYGQVIGINSSKIVATGYEGLGFSIPINVAQPIISDLKQYGYVKDRAVLGISGQFIDTMTSRFYNLPVGMYVGSVTNPAVTSAGIKKGDVITKIDGKDVTSQNVITGVITGKKPGDTVTLNVSNSLTGETFTAKVKLAQSTGK</sequence>
<dbReference type="PRINTS" id="PR00834">
    <property type="entry name" value="PROTEASES2C"/>
</dbReference>
<dbReference type="EMBL" id="JAGFNZ010000003">
    <property type="protein sequence ID" value="MBW7573089.1"/>
    <property type="molecule type" value="Genomic_DNA"/>
</dbReference>
<evidence type="ECO:0000313" key="7">
    <source>
        <dbReference type="Proteomes" id="UP000719942"/>
    </source>
</evidence>